<dbReference type="Proteomes" id="UP000694892">
    <property type="component" value="Chromosome 8L"/>
</dbReference>
<feature type="binding site" evidence="6">
    <location>
        <position position="182"/>
    </location>
    <ligand>
        <name>an alpha-L-fucosyl-(1-&gt;2)-beta-D-galactosyl derivative</name>
        <dbReference type="ChEBI" id="CHEBI:140327"/>
    </ligand>
</feature>
<dbReference type="Gene3D" id="3.90.550.10">
    <property type="entry name" value="Spore Coat Polysaccharide Biosynthesis Protein SpsA, Chain A"/>
    <property type="match status" value="2"/>
</dbReference>
<name>A0A974H7F2_XENLA</name>
<comment type="subcellular location">
    <subcellularLocation>
        <location evidence="1">Membrane</location>
        <topology evidence="1">Single-pass type II membrane protein</topology>
    </subcellularLocation>
</comment>
<comment type="cofactor">
    <cofactor evidence="7">
        <name>Mn(2+)</name>
        <dbReference type="ChEBI" id="CHEBI:29035"/>
    </cofactor>
    <text evidence="7">Binds 1 Mn(2+) ion per subunit.</text>
</comment>
<organism evidence="8 9">
    <name type="scientific">Xenopus laevis</name>
    <name type="common">African clawed frog</name>
    <dbReference type="NCBI Taxonomy" id="8355"/>
    <lineage>
        <taxon>Eukaryota</taxon>
        <taxon>Metazoa</taxon>
        <taxon>Chordata</taxon>
        <taxon>Craniata</taxon>
        <taxon>Vertebrata</taxon>
        <taxon>Euteleostomi</taxon>
        <taxon>Amphibia</taxon>
        <taxon>Batrachia</taxon>
        <taxon>Anura</taxon>
        <taxon>Pipoidea</taxon>
        <taxon>Pipidae</taxon>
        <taxon>Xenopodinae</taxon>
        <taxon>Xenopus</taxon>
        <taxon>Xenopus</taxon>
    </lineage>
</organism>
<proteinExistence type="inferred from homology"/>
<sequence length="231" mass="27568">MSVHSSVFQFRSRRVLIVYFDSFSTVFAKTFIESAEKFFMVGHKVNYYIYMDRASEIPNIIVAEGRRLVILNVPSYQRWQEVSMRQMEMIRDLSHKRFVNEVDYLVCVDIDMEFIYEVGVEILSDVFGTLHPSFPAADRKEFSYERGFFGGTVEEVYKLTNFCHNTMMTDKEHNLEAVWHDEIYLNKYFLYHKPTKILSIEYLWDNSFADLDVLKRRRFVAVPKVHDEIRN</sequence>
<dbReference type="Pfam" id="PF03414">
    <property type="entry name" value="Glyco_transf_6"/>
    <property type="match status" value="2"/>
</dbReference>
<feature type="binding site" evidence="6">
    <location>
        <position position="131"/>
    </location>
    <ligand>
        <name>an alpha-L-fucosyl-(1-&gt;2)-beta-D-galactosyl derivative</name>
        <dbReference type="ChEBI" id="CHEBI:140327"/>
    </ligand>
</feature>
<dbReference type="InterPro" id="IPR005076">
    <property type="entry name" value="Glyco_trans_6"/>
</dbReference>
<feature type="binding site" evidence="6">
    <location>
        <position position="23"/>
    </location>
    <ligand>
        <name>UDP-N-acetyl-alpha-D-galactosamine</name>
        <dbReference type="ChEBI" id="CHEBI:67138"/>
    </ligand>
</feature>
<dbReference type="SUPFAM" id="SSF53448">
    <property type="entry name" value="Nucleotide-diphospho-sugar transferases"/>
    <property type="match status" value="1"/>
</dbReference>
<dbReference type="GO" id="GO:0016758">
    <property type="term" value="F:hexosyltransferase activity"/>
    <property type="evidence" value="ECO:0007669"/>
    <property type="project" value="InterPro"/>
</dbReference>
<evidence type="ECO:0000256" key="6">
    <source>
        <dbReference type="PIRSR" id="PIRSR605076-2"/>
    </source>
</evidence>
<evidence type="ECO:0000256" key="3">
    <source>
        <dbReference type="ARBA" id="ARBA00022676"/>
    </source>
</evidence>
<evidence type="ECO:0000256" key="2">
    <source>
        <dbReference type="ARBA" id="ARBA00010413"/>
    </source>
</evidence>
<feature type="active site" description="Nucleophile" evidence="5">
    <location>
        <position position="182"/>
    </location>
</feature>
<evidence type="ECO:0000313" key="9">
    <source>
        <dbReference type="Proteomes" id="UP000694892"/>
    </source>
</evidence>
<dbReference type="OMA" id="RQMEMIR"/>
<protein>
    <submittedName>
        <fullName evidence="8">Uncharacterized protein</fullName>
    </submittedName>
</protein>
<dbReference type="PANTHER" id="PTHR10462">
    <property type="entry name" value="GLYCOSYLTRANSFERASE-RELATED"/>
    <property type="match status" value="1"/>
</dbReference>
<evidence type="ECO:0000256" key="4">
    <source>
        <dbReference type="ARBA" id="ARBA00022679"/>
    </source>
</evidence>
<dbReference type="AlphaFoldDB" id="A0A974H7F2"/>
<feature type="binding site" evidence="6">
    <location>
        <position position="205"/>
    </location>
    <ligand>
        <name>an alpha-L-fucosyl-(1-&gt;2)-beta-D-galactosyl derivative</name>
        <dbReference type="ChEBI" id="CHEBI:140327"/>
    </ligand>
</feature>
<evidence type="ECO:0000256" key="7">
    <source>
        <dbReference type="PIRSR" id="PIRSR605076-3"/>
    </source>
</evidence>
<dbReference type="GO" id="GO:0005975">
    <property type="term" value="P:carbohydrate metabolic process"/>
    <property type="evidence" value="ECO:0007669"/>
    <property type="project" value="InterPro"/>
</dbReference>
<feature type="binding site" evidence="6">
    <location>
        <begin position="109"/>
        <end position="111"/>
    </location>
    <ligand>
        <name>UDP-N-acetyl-alpha-D-galactosamine</name>
        <dbReference type="ChEBI" id="CHEBI:67138"/>
    </ligand>
</feature>
<feature type="binding site" evidence="7">
    <location>
        <position position="109"/>
    </location>
    <ligand>
        <name>Mn(2+)</name>
        <dbReference type="ChEBI" id="CHEBI:29035"/>
    </ligand>
</feature>
<dbReference type="GO" id="GO:0031982">
    <property type="term" value="C:vesicle"/>
    <property type="evidence" value="ECO:0007669"/>
    <property type="project" value="TreeGrafter"/>
</dbReference>
<dbReference type="InterPro" id="IPR029044">
    <property type="entry name" value="Nucleotide-diphossugar_trans"/>
</dbReference>
<keyword evidence="7" id="KW-0479">Metal-binding</keyword>
<accession>A0A974H7F2</accession>
<dbReference type="PANTHER" id="PTHR10462:SF55">
    <property type="entry name" value="HISTO-BLOOD GROUP ABO SYSTEM TRANSFERASE 1"/>
    <property type="match status" value="1"/>
</dbReference>
<dbReference type="GO" id="GO:0016020">
    <property type="term" value="C:membrane"/>
    <property type="evidence" value="ECO:0007669"/>
    <property type="project" value="UniProtKB-SubCell"/>
</dbReference>
<dbReference type="GO" id="GO:0005794">
    <property type="term" value="C:Golgi apparatus"/>
    <property type="evidence" value="ECO:0007669"/>
    <property type="project" value="TreeGrafter"/>
</dbReference>
<keyword evidence="3" id="KW-0328">Glycosyltransferase</keyword>
<evidence type="ECO:0000313" key="8">
    <source>
        <dbReference type="EMBL" id="OCT67096.1"/>
    </source>
</evidence>
<dbReference type="GO" id="GO:0046872">
    <property type="term" value="F:metal ion binding"/>
    <property type="evidence" value="ECO:0007669"/>
    <property type="project" value="UniProtKB-KW"/>
</dbReference>
<feature type="binding site" evidence="7">
    <location>
        <position position="111"/>
    </location>
    <ligand>
        <name>Mn(2+)</name>
        <dbReference type="ChEBI" id="CHEBI:29035"/>
    </ligand>
</feature>
<keyword evidence="4" id="KW-0808">Transferase</keyword>
<dbReference type="EMBL" id="CM004480">
    <property type="protein sequence ID" value="OCT67096.1"/>
    <property type="molecule type" value="Genomic_DNA"/>
</dbReference>
<comment type="similarity">
    <text evidence="2">Belongs to the glycosyltransferase 6 family.</text>
</comment>
<evidence type="ECO:0000256" key="5">
    <source>
        <dbReference type="PIRSR" id="PIRSR605076-1"/>
    </source>
</evidence>
<evidence type="ECO:0000256" key="1">
    <source>
        <dbReference type="ARBA" id="ARBA00004606"/>
    </source>
</evidence>
<gene>
    <name evidence="8" type="ORF">XELAEV_18038378mg</name>
</gene>
<keyword evidence="7" id="KW-0464">Manganese</keyword>
<reference evidence="9" key="1">
    <citation type="journal article" date="2016" name="Nature">
        <title>Genome evolution in the allotetraploid frog Xenopus laevis.</title>
        <authorList>
            <person name="Session A.M."/>
            <person name="Uno Y."/>
            <person name="Kwon T."/>
            <person name="Chapman J.A."/>
            <person name="Toyoda A."/>
            <person name="Takahashi S."/>
            <person name="Fukui A."/>
            <person name="Hikosaka A."/>
            <person name="Suzuki A."/>
            <person name="Kondo M."/>
            <person name="van Heeringen S.J."/>
            <person name="Quigley I."/>
            <person name="Heinz S."/>
            <person name="Ogino H."/>
            <person name="Ochi H."/>
            <person name="Hellsten U."/>
            <person name="Lyons J.B."/>
            <person name="Simakov O."/>
            <person name="Putnam N."/>
            <person name="Stites J."/>
            <person name="Kuroki Y."/>
            <person name="Tanaka T."/>
            <person name="Michiue T."/>
            <person name="Watanabe M."/>
            <person name="Bogdanovic O."/>
            <person name="Lister R."/>
            <person name="Georgiou G."/>
            <person name="Paranjpe S.S."/>
            <person name="van Kruijsbergen I."/>
            <person name="Shu S."/>
            <person name="Carlson J."/>
            <person name="Kinoshita T."/>
            <person name="Ohta Y."/>
            <person name="Mawaribuchi S."/>
            <person name="Jenkins J."/>
            <person name="Grimwood J."/>
            <person name="Schmutz J."/>
            <person name="Mitros T."/>
            <person name="Mozaffari S.V."/>
            <person name="Suzuki Y."/>
            <person name="Haramoto Y."/>
            <person name="Yamamoto T.S."/>
            <person name="Takagi C."/>
            <person name="Heald R."/>
            <person name="Miller K."/>
            <person name="Haudenschild C."/>
            <person name="Kitzman J."/>
            <person name="Nakayama T."/>
            <person name="Izutsu Y."/>
            <person name="Robert J."/>
            <person name="Fortriede J."/>
            <person name="Burns K."/>
            <person name="Lotay V."/>
            <person name="Karimi K."/>
            <person name="Yasuoka Y."/>
            <person name="Dichmann D.S."/>
            <person name="Flajnik M.F."/>
            <person name="Houston D.W."/>
            <person name="Shendure J."/>
            <person name="DuPasquier L."/>
            <person name="Vize P.D."/>
            <person name="Zorn A.M."/>
            <person name="Ito M."/>
            <person name="Marcotte E.M."/>
            <person name="Wallingford J.B."/>
            <person name="Ito Y."/>
            <person name="Asashima M."/>
            <person name="Ueno N."/>
            <person name="Matsuda Y."/>
            <person name="Veenstra G.J."/>
            <person name="Fujiyama A."/>
            <person name="Harland R.M."/>
            <person name="Taira M."/>
            <person name="Rokhsar D.S."/>
        </authorList>
    </citation>
    <scope>NUCLEOTIDE SEQUENCE [LARGE SCALE GENOMIC DNA]</scope>
    <source>
        <strain evidence="9">J</strain>
    </source>
</reference>